<organism evidence="4 5">
    <name type="scientific">Triparma verrucosa</name>
    <dbReference type="NCBI Taxonomy" id="1606542"/>
    <lineage>
        <taxon>Eukaryota</taxon>
        <taxon>Sar</taxon>
        <taxon>Stramenopiles</taxon>
        <taxon>Ochrophyta</taxon>
        <taxon>Bolidophyceae</taxon>
        <taxon>Parmales</taxon>
        <taxon>Triparmaceae</taxon>
        <taxon>Triparma</taxon>
    </lineage>
</organism>
<name>A0A9W6ZFH7_9STRA</name>
<feature type="signal peptide" evidence="2">
    <location>
        <begin position="1"/>
        <end position="17"/>
    </location>
</feature>
<reference evidence="5" key="1">
    <citation type="journal article" date="2023" name="Commun. Biol.">
        <title>Genome analysis of Parmales, the sister group of diatoms, reveals the evolutionary specialization of diatoms from phago-mixotrophs to photoautotrophs.</title>
        <authorList>
            <person name="Ban H."/>
            <person name="Sato S."/>
            <person name="Yoshikawa S."/>
            <person name="Yamada K."/>
            <person name="Nakamura Y."/>
            <person name="Ichinomiya M."/>
            <person name="Sato N."/>
            <person name="Blanc-Mathieu R."/>
            <person name="Endo H."/>
            <person name="Kuwata A."/>
            <person name="Ogata H."/>
        </authorList>
    </citation>
    <scope>NUCLEOTIDE SEQUENCE [LARGE SCALE GENOMIC DNA]</scope>
    <source>
        <strain evidence="5">NIES 3699</strain>
    </source>
</reference>
<evidence type="ECO:0000256" key="2">
    <source>
        <dbReference type="SAM" id="SignalP"/>
    </source>
</evidence>
<feature type="domain" description="Exostosin GT47" evidence="3">
    <location>
        <begin position="22"/>
        <end position="339"/>
    </location>
</feature>
<comment type="caution">
    <text evidence="4">The sequence shown here is derived from an EMBL/GenBank/DDBJ whole genome shotgun (WGS) entry which is preliminary data.</text>
</comment>
<evidence type="ECO:0000313" key="5">
    <source>
        <dbReference type="Proteomes" id="UP001165160"/>
    </source>
</evidence>
<proteinExistence type="inferred from homology"/>
<dbReference type="InterPro" id="IPR004263">
    <property type="entry name" value="Exostosin"/>
</dbReference>
<comment type="similarity">
    <text evidence="1">Belongs to the glycosyltransferase 47 family.</text>
</comment>
<dbReference type="GO" id="GO:0016757">
    <property type="term" value="F:glycosyltransferase activity"/>
    <property type="evidence" value="ECO:0007669"/>
    <property type="project" value="InterPro"/>
</dbReference>
<dbReference type="EMBL" id="BRXX01000596">
    <property type="protein sequence ID" value="GMH49410.1"/>
    <property type="molecule type" value="Genomic_DNA"/>
</dbReference>
<feature type="chain" id="PRO_5040921909" description="Exostosin GT47 domain-containing protein" evidence="2">
    <location>
        <begin position="18"/>
        <end position="420"/>
    </location>
</feature>
<sequence>MFPFLLLLLLHLPLTLPLTPCPFLIYIYTPTELPLPPHLFSQYAAWDPRSIYSIEQRIYHSLKEWNCTTSNKDDADFFYVPIFPSSIAHMTQYTSSSSHASLSSSYTSLSSFHTHLLHHSPHYVKNNGTDHIFTIGHDVGACLCPRWMGESVFLQVMGSGDDVVIGRRGNVLRKYLEISLEEGEGEEGIIGRSGGGGCFPRRGVVVPPFIGERYSLSLDEHFNRKEGGKDIKYYFRGSVLQMPYSFGVRQWLSREGLARDFIVNTETLTNDDLYWKELTSSVFCFSPPGWFEWSPRTFQAIAAGCIPVVIKSAGTRMPFERFLDWNEFSVFIDLDDFEREITEFIASVDRGEWNERIIAMQQKLKEVWRAFTYGSNPADKTQPRVFVVEGKSGEFIEAVAESDVGGAVDYIIEELTLLMK</sequence>
<evidence type="ECO:0000313" key="4">
    <source>
        <dbReference type="EMBL" id="GMH49410.1"/>
    </source>
</evidence>
<evidence type="ECO:0000256" key="1">
    <source>
        <dbReference type="ARBA" id="ARBA00010271"/>
    </source>
</evidence>
<protein>
    <recommendedName>
        <fullName evidence="3">Exostosin GT47 domain-containing protein</fullName>
    </recommendedName>
</protein>
<keyword evidence="2" id="KW-0732">Signal</keyword>
<accession>A0A9W6ZFH7</accession>
<gene>
    <name evidence="4" type="ORF">TrVE_jg4478</name>
</gene>
<dbReference type="Proteomes" id="UP001165160">
    <property type="component" value="Unassembled WGS sequence"/>
</dbReference>
<dbReference type="AlphaFoldDB" id="A0A9W6ZFH7"/>
<keyword evidence="5" id="KW-1185">Reference proteome</keyword>
<dbReference type="PANTHER" id="PTHR11062:SF281">
    <property type="entry name" value="EXOSTOSIN-LIKE 2"/>
    <property type="match status" value="1"/>
</dbReference>
<evidence type="ECO:0000259" key="3">
    <source>
        <dbReference type="Pfam" id="PF03016"/>
    </source>
</evidence>
<dbReference type="Pfam" id="PF03016">
    <property type="entry name" value="Exostosin_GT47"/>
    <property type="match status" value="1"/>
</dbReference>
<dbReference type="PANTHER" id="PTHR11062">
    <property type="entry name" value="EXOSTOSIN HEPARAN SULFATE GLYCOSYLTRANSFERASE -RELATED"/>
    <property type="match status" value="1"/>
</dbReference>
<dbReference type="InterPro" id="IPR040911">
    <property type="entry name" value="Exostosin_GT47"/>
</dbReference>